<dbReference type="Gene3D" id="2.60.40.150">
    <property type="entry name" value="C2 domain"/>
    <property type="match status" value="1"/>
</dbReference>
<accession>D2V9K5</accession>
<organism evidence="4">
    <name type="scientific">Naegleria gruberi</name>
    <name type="common">Amoeba</name>
    <dbReference type="NCBI Taxonomy" id="5762"/>
    <lineage>
        <taxon>Eukaryota</taxon>
        <taxon>Discoba</taxon>
        <taxon>Heterolobosea</taxon>
        <taxon>Tetramitia</taxon>
        <taxon>Eutetramitia</taxon>
        <taxon>Vahlkampfiidae</taxon>
        <taxon>Naegleria</taxon>
    </lineage>
</organism>
<dbReference type="CDD" id="cd00030">
    <property type="entry name" value="C2"/>
    <property type="match status" value="1"/>
</dbReference>
<keyword evidence="4" id="KW-1185">Reference proteome</keyword>
<dbReference type="InParanoid" id="D2V9K5"/>
<dbReference type="VEuPathDB" id="AmoebaDB:NAEGRDRAFT_79083"/>
<name>D2V9K5_NAEGR</name>
<keyword evidence="3" id="KW-0808">Transferase</keyword>
<dbReference type="InterPro" id="IPR044926">
    <property type="entry name" value="RGS_subdomain_2"/>
</dbReference>
<dbReference type="Pfam" id="PF13385">
    <property type="entry name" value="Laminin_G_3"/>
    <property type="match status" value="1"/>
</dbReference>
<dbReference type="Gene3D" id="2.60.120.200">
    <property type="match status" value="2"/>
</dbReference>
<dbReference type="InterPro" id="IPR036305">
    <property type="entry name" value="RGS_sf"/>
</dbReference>
<dbReference type="InterPro" id="IPR023393">
    <property type="entry name" value="START-like_dom_sf"/>
</dbReference>
<dbReference type="InterPro" id="IPR035892">
    <property type="entry name" value="C2_domain_sf"/>
</dbReference>
<dbReference type="RefSeq" id="XP_002679222.1">
    <property type="nucleotide sequence ID" value="XM_002679176.1"/>
</dbReference>
<gene>
    <name evidence="3" type="ORF">NAEGRDRAFT_79083</name>
</gene>
<proteinExistence type="predicted"/>
<feature type="domain" description="RGS" evidence="2">
    <location>
        <begin position="20"/>
        <end position="174"/>
    </location>
</feature>
<evidence type="ECO:0000259" key="1">
    <source>
        <dbReference type="PROSITE" id="PS50004"/>
    </source>
</evidence>
<dbReference type="InterPro" id="IPR000008">
    <property type="entry name" value="C2_dom"/>
</dbReference>
<dbReference type="KEGG" id="ngr:NAEGRDRAFT_79083"/>
<dbReference type="SMART" id="SM00315">
    <property type="entry name" value="RGS"/>
    <property type="match status" value="1"/>
</dbReference>
<dbReference type="SUPFAM" id="SSF48097">
    <property type="entry name" value="Regulator of G-protein signaling, RGS"/>
    <property type="match status" value="1"/>
</dbReference>
<reference evidence="3 4" key="1">
    <citation type="journal article" date="2010" name="Cell">
        <title>The genome of Naegleria gruberi illuminates early eukaryotic versatility.</title>
        <authorList>
            <person name="Fritz-Laylin L.K."/>
            <person name="Prochnik S.E."/>
            <person name="Ginger M.L."/>
            <person name="Dacks J.B."/>
            <person name="Carpenter M.L."/>
            <person name="Field M.C."/>
            <person name="Kuo A."/>
            <person name="Paredez A."/>
            <person name="Chapman J."/>
            <person name="Pham J."/>
            <person name="Shu S."/>
            <person name="Neupane R."/>
            <person name="Cipriano M."/>
            <person name="Mancuso J."/>
            <person name="Tu H."/>
            <person name="Salamov A."/>
            <person name="Lindquist E."/>
            <person name="Shapiro H."/>
            <person name="Lucas S."/>
            <person name="Grigoriev I.V."/>
            <person name="Cande W.Z."/>
            <person name="Fulton C."/>
            <person name="Rokhsar D.S."/>
            <person name="Dawson S.C."/>
        </authorList>
    </citation>
    <scope>NUCLEOTIDE SEQUENCE [LARGE SCALE GENOMIC DNA]</scope>
    <source>
        <strain evidence="3 4">NEG-M</strain>
    </source>
</reference>
<dbReference type="Gene3D" id="3.30.530.20">
    <property type="match status" value="1"/>
</dbReference>
<dbReference type="InterPro" id="IPR016137">
    <property type="entry name" value="RGS"/>
</dbReference>
<dbReference type="SUPFAM" id="SSF55961">
    <property type="entry name" value="Bet v1-like"/>
    <property type="match status" value="1"/>
</dbReference>
<dbReference type="Pfam" id="PF00615">
    <property type="entry name" value="RGS"/>
    <property type="match status" value="1"/>
</dbReference>
<sequence length="1041" mass="120361">MSLANREKSKSFNVGDYMIVYEEVMKNNLARECFRDYLQNVACSDESILFLDEYERYKQEYSRVFDMILNQPNLSEIDHHCGEIYDMAEGLMYKFIKPESEKELNVGKPKIDLWKRWKDEISSCSILEFESFHKVFHDLDPNLLFHDIVTSVNLDLRIDQFPRFSRSPQIYTLLEKQGETFTRAIAVDISRGYHVDFRFKPKDLVTNLIFDRDLYFAFSLMEDSPDWQTIENSKKTQAQFYYSKTPYVFEDQKHKGMHMCKVVCNFDYPLEDVWKVLRHVISLDEPGRTVSNIRQLGYIPPNSERKPQMNVDESADPSEYNTLGLTFSTCELDFKVPGMKKRDIPHTHTTIYDQALQGYVNVGHTSFFNGYETPKDCVHADLFIFYYVCKISPYRTRFTHIVYSDGHLPAAINKIVTITMWKKRALYFEKIFNKILKDFTDNGSRLIREGELTDCFGLDKSARDNLQAFPNRSWYEEYLKMLHTKNPTPESESASDSLNDTVSPYSAPSYRITITVVEGKGFTGDRDAFCKLCVNSPNCCIQKTKSRKTATPQWNQEFTFEPLFRNSPMIITLWNNNLLSKSEFLGCVRLIPMRIIREDVLFDDWFELEPLNTPRYRNTPIIKGGKIRLQIKWERLIQKIETAHYGFDEPIENSRIIRDTSGKGIHLRFKNLDTSDIESAEGVNGRSRSAYFSGFNYLESSYNPTRNLTEFTISFWFKCPSIEKDFSMLSTITSNKTLILQEYNNNNIHQLSTESAASHLEKLYTSNESSSPVITLSAQPITSNTHYLPSPRGGNPNPFSLSVGGLSDEKKIRRLSLNSLAALNTSFSLKRGSNSKQAKKDLTDESIISKSGFSLGTKKIEFYDCRGQSLVTEFKLKQKSTPNMTPSLVPELQTPTNSTADPRVDYEAIFADILSLISDSEECYLTSDASRSSLSLRIYDEPEETSESFPREELFDKDAWNHVAYVYSGDRLREYINNILVEDQKCDFRILGCGLNRLYVGASNDEYCFEGFKGFLDEISIHNYAMNKSEISKLYKFKDIQ</sequence>
<dbReference type="Gene3D" id="1.10.167.10">
    <property type="entry name" value="Regulator of G-protein Signalling 4, domain 2"/>
    <property type="match status" value="1"/>
</dbReference>
<dbReference type="Proteomes" id="UP000006671">
    <property type="component" value="Unassembled WGS sequence"/>
</dbReference>
<dbReference type="InterPro" id="IPR013320">
    <property type="entry name" value="ConA-like_dom_sf"/>
</dbReference>
<evidence type="ECO:0000313" key="3">
    <source>
        <dbReference type="EMBL" id="EFC46478.1"/>
    </source>
</evidence>
<evidence type="ECO:0000313" key="4">
    <source>
        <dbReference type="Proteomes" id="UP000006671"/>
    </source>
</evidence>
<dbReference type="AlphaFoldDB" id="D2V9K5"/>
<evidence type="ECO:0000259" key="2">
    <source>
        <dbReference type="PROSITE" id="PS50132"/>
    </source>
</evidence>
<dbReference type="PROSITE" id="PS50004">
    <property type="entry name" value="C2"/>
    <property type="match status" value="1"/>
</dbReference>
<dbReference type="SUPFAM" id="SSF49899">
    <property type="entry name" value="Concanavalin A-like lectins/glucanases"/>
    <property type="match status" value="2"/>
</dbReference>
<protein>
    <submittedName>
        <fullName evidence="3">Protein kinase</fullName>
    </submittedName>
</protein>
<dbReference type="OrthoDB" id="420032at2759"/>
<dbReference type="SUPFAM" id="SSF49562">
    <property type="entry name" value="C2 domain (Calcium/lipid-binding domain, CaLB)"/>
    <property type="match status" value="1"/>
</dbReference>
<dbReference type="GO" id="GO:0016301">
    <property type="term" value="F:kinase activity"/>
    <property type="evidence" value="ECO:0007669"/>
    <property type="project" value="UniProtKB-KW"/>
</dbReference>
<dbReference type="PROSITE" id="PS50132">
    <property type="entry name" value="RGS"/>
    <property type="match status" value="1"/>
</dbReference>
<feature type="domain" description="C2" evidence="1">
    <location>
        <begin position="492"/>
        <end position="606"/>
    </location>
</feature>
<dbReference type="SMART" id="SM00239">
    <property type="entry name" value="C2"/>
    <property type="match status" value="1"/>
</dbReference>
<dbReference type="EMBL" id="GG738858">
    <property type="protein sequence ID" value="EFC46478.1"/>
    <property type="molecule type" value="Genomic_DNA"/>
</dbReference>
<dbReference type="GeneID" id="8848691"/>
<keyword evidence="3" id="KW-0418">Kinase</keyword>
<dbReference type="Pfam" id="PF00168">
    <property type="entry name" value="C2"/>
    <property type="match status" value="1"/>
</dbReference>